<dbReference type="VEuPathDB" id="FungiDB:YALI1_E40647g"/>
<sequence length="183" mass="21098">MGPSTALRWLLETHRLSIDRIFVIRSELAGLNFSNSAVHDRGGVVFRYKVVYWYLSNLLVYPRCVLLQCLLQLSPSSLTIAKVQKLTLHLPPFHHHHKQCSSSQYEKLCVNGTLRQSWLKVKKKNKKTKKTTWLSGLQCRVKIMKAVWLQQIYSQDINSRFLDWLAFAAASASSHDNTLPVVY</sequence>
<name>A0A1D8NL65_YARLL</name>
<gene>
    <name evidence="1" type="ORF">YALI1_E40647g</name>
</gene>
<evidence type="ECO:0000313" key="2">
    <source>
        <dbReference type="Proteomes" id="UP000182444"/>
    </source>
</evidence>
<dbReference type="GeneID" id="94583789"/>
<reference evidence="1 2" key="1">
    <citation type="journal article" date="2016" name="PLoS ONE">
        <title>Sequence Assembly of Yarrowia lipolytica Strain W29/CLIB89 Shows Transposable Element Diversity.</title>
        <authorList>
            <person name="Magnan C."/>
            <person name="Yu J."/>
            <person name="Chang I."/>
            <person name="Jahn E."/>
            <person name="Kanomata Y."/>
            <person name="Wu J."/>
            <person name="Zeller M."/>
            <person name="Oakes M."/>
            <person name="Baldi P."/>
            <person name="Sandmeyer S."/>
        </authorList>
    </citation>
    <scope>NUCLEOTIDE SEQUENCE [LARGE SCALE GENOMIC DNA]</scope>
    <source>
        <strain evidence="2">CLIB89(W29)</strain>
    </source>
</reference>
<dbReference type="EMBL" id="CP017557">
    <property type="protein sequence ID" value="AOW06377.1"/>
    <property type="molecule type" value="Genomic_DNA"/>
</dbReference>
<proteinExistence type="predicted"/>
<dbReference type="Proteomes" id="UP000182444">
    <property type="component" value="Chromosome 1E"/>
</dbReference>
<dbReference type="RefSeq" id="XP_068139291.1">
    <property type="nucleotide sequence ID" value="XM_068283190.1"/>
</dbReference>
<evidence type="ECO:0000313" key="1">
    <source>
        <dbReference type="EMBL" id="AOW06377.1"/>
    </source>
</evidence>
<dbReference type="AlphaFoldDB" id="A0A1D8NL65"/>
<organism evidence="1 2">
    <name type="scientific">Yarrowia lipolytica</name>
    <name type="common">Candida lipolytica</name>
    <dbReference type="NCBI Taxonomy" id="4952"/>
    <lineage>
        <taxon>Eukaryota</taxon>
        <taxon>Fungi</taxon>
        <taxon>Dikarya</taxon>
        <taxon>Ascomycota</taxon>
        <taxon>Saccharomycotina</taxon>
        <taxon>Dipodascomycetes</taxon>
        <taxon>Dipodascales</taxon>
        <taxon>Dipodascales incertae sedis</taxon>
        <taxon>Yarrowia</taxon>
    </lineage>
</organism>
<protein>
    <submittedName>
        <fullName evidence="1">Uncharacterized protein</fullName>
    </submittedName>
</protein>
<accession>A0A1D8NL65</accession>